<dbReference type="InterPro" id="IPR012296">
    <property type="entry name" value="Nuclease_put_TT1808"/>
</dbReference>
<organism evidence="3 4">
    <name type="scientific">Okeania hirsuta</name>
    <dbReference type="NCBI Taxonomy" id="1458930"/>
    <lineage>
        <taxon>Bacteria</taxon>
        <taxon>Bacillati</taxon>
        <taxon>Cyanobacteriota</taxon>
        <taxon>Cyanophyceae</taxon>
        <taxon>Oscillatoriophycideae</taxon>
        <taxon>Oscillatoriales</taxon>
        <taxon>Microcoleaceae</taxon>
        <taxon>Okeania</taxon>
    </lineage>
</organism>
<gene>
    <name evidence="3" type="ORF">D5R40_18755</name>
</gene>
<keyword evidence="1" id="KW-0175">Coiled coil</keyword>
<keyword evidence="4" id="KW-1185">Reference proteome</keyword>
<keyword evidence="3" id="KW-0255">Endonuclease</keyword>
<reference evidence="3 4" key="1">
    <citation type="journal article" date="2018" name="ACS Chem. Biol.">
        <title>Ketoreductase domain dysfunction expands chemodiversity: malyngamide biosynthesis in the cyanobacterium Okeania hirsuta.</title>
        <authorList>
            <person name="Moss N.A."/>
            <person name="Leao T."/>
            <person name="Rankin M."/>
            <person name="McCullough T.M."/>
            <person name="Qu P."/>
            <person name="Korobeynikov A."/>
            <person name="Smith J.L."/>
            <person name="Gerwick L."/>
            <person name="Gerwick W.H."/>
        </authorList>
    </citation>
    <scope>NUCLEOTIDE SEQUENCE [LARGE SCALE GENOMIC DNA]</scope>
    <source>
        <strain evidence="3 4">PAB10Feb10-1</strain>
    </source>
</reference>
<evidence type="ECO:0000313" key="4">
    <source>
        <dbReference type="Proteomes" id="UP000269154"/>
    </source>
</evidence>
<comment type="caution">
    <text evidence="3">The sequence shown here is derived from an EMBL/GenBank/DDBJ whole genome shotgun (WGS) entry which is preliminary data.</text>
</comment>
<feature type="coiled-coil region" evidence="1">
    <location>
        <begin position="209"/>
        <end position="245"/>
    </location>
</feature>
<proteinExistence type="predicted"/>
<dbReference type="PANTHER" id="PTHR33352">
    <property type="entry name" value="SLR1095 PROTEIN"/>
    <property type="match status" value="1"/>
</dbReference>
<keyword evidence="3" id="KW-0540">Nuclease</keyword>
<dbReference type="InterPro" id="IPR011335">
    <property type="entry name" value="Restrct_endonuc-II-like"/>
</dbReference>
<dbReference type="GO" id="GO:0004519">
    <property type="term" value="F:endonuclease activity"/>
    <property type="evidence" value="ECO:0007669"/>
    <property type="project" value="UniProtKB-KW"/>
</dbReference>
<evidence type="ECO:0000313" key="3">
    <source>
        <dbReference type="EMBL" id="RQH37011.1"/>
    </source>
</evidence>
<sequence length="250" mass="29194">MLTSDSQTQKRLPTMEELPYQDGKPVDSEVQDLIAHLLKSILAYIWANRNDWFFGIDMGWYYSPDEKAIAPDGFLCLGVERVKHENLRLSYVTWEENGVIPSFALEVVSKTPGGEYKHKKRKYAQYGVLYYVIYAPLRVRKPKLTLYRLNGEGKYELQEDNPMWMPEIGLGIGTEVGTFQGVTREWLYWYDEQGNRYLTSEEARQEAEFELQQERQGRLEAEVQRQQAEQRAENLAARLRELGIDPDQLN</sequence>
<dbReference type="AlphaFoldDB" id="A0A3N6P9F8"/>
<dbReference type="Proteomes" id="UP000269154">
    <property type="component" value="Unassembled WGS sequence"/>
</dbReference>
<evidence type="ECO:0000256" key="1">
    <source>
        <dbReference type="SAM" id="Coils"/>
    </source>
</evidence>
<dbReference type="RefSeq" id="WP_124155023.1">
    <property type="nucleotide sequence ID" value="NZ_CAWOLW010000016.1"/>
</dbReference>
<protein>
    <submittedName>
        <fullName evidence="3">Uma2 family endonuclease</fullName>
    </submittedName>
</protein>
<keyword evidence="3" id="KW-0378">Hydrolase</keyword>
<dbReference type="EMBL" id="RCBY01000112">
    <property type="protein sequence ID" value="RQH37011.1"/>
    <property type="molecule type" value="Genomic_DNA"/>
</dbReference>
<dbReference type="PANTHER" id="PTHR33352:SF3">
    <property type="entry name" value="SLR1612 PROTEIN"/>
    <property type="match status" value="1"/>
</dbReference>
<accession>A0A3N6P9F8</accession>
<dbReference type="Gene3D" id="3.90.1570.10">
    <property type="entry name" value="tt1808, chain A"/>
    <property type="match status" value="1"/>
</dbReference>
<feature type="domain" description="Putative restriction endonuclease" evidence="2">
    <location>
        <begin position="23"/>
        <end position="161"/>
    </location>
</feature>
<dbReference type="SUPFAM" id="SSF52980">
    <property type="entry name" value="Restriction endonuclease-like"/>
    <property type="match status" value="1"/>
</dbReference>
<name>A0A3N6P9F8_9CYAN</name>
<evidence type="ECO:0000259" key="2">
    <source>
        <dbReference type="Pfam" id="PF05685"/>
    </source>
</evidence>
<dbReference type="OrthoDB" id="428258at2"/>
<dbReference type="CDD" id="cd06260">
    <property type="entry name" value="DUF820-like"/>
    <property type="match status" value="1"/>
</dbReference>
<dbReference type="InterPro" id="IPR008538">
    <property type="entry name" value="Uma2"/>
</dbReference>
<dbReference type="Pfam" id="PF05685">
    <property type="entry name" value="Uma2"/>
    <property type="match status" value="1"/>
</dbReference>